<accession>A0ACB7EZI8</accession>
<keyword evidence="2" id="KW-1185">Reference proteome</keyword>
<dbReference type="Proteomes" id="UP000805704">
    <property type="component" value="Chromosome 2"/>
</dbReference>
<evidence type="ECO:0000313" key="2">
    <source>
        <dbReference type="Proteomes" id="UP000805704"/>
    </source>
</evidence>
<proteinExistence type="predicted"/>
<name>A0ACB7EZI8_NIBAL</name>
<organism evidence="1 2">
    <name type="scientific">Nibea albiflora</name>
    <name type="common">Yellow drum</name>
    <name type="synonym">Corvina albiflora</name>
    <dbReference type="NCBI Taxonomy" id="240163"/>
    <lineage>
        <taxon>Eukaryota</taxon>
        <taxon>Metazoa</taxon>
        <taxon>Chordata</taxon>
        <taxon>Craniata</taxon>
        <taxon>Vertebrata</taxon>
        <taxon>Euteleostomi</taxon>
        <taxon>Actinopterygii</taxon>
        <taxon>Neopterygii</taxon>
        <taxon>Teleostei</taxon>
        <taxon>Neoteleostei</taxon>
        <taxon>Acanthomorphata</taxon>
        <taxon>Eupercaria</taxon>
        <taxon>Sciaenidae</taxon>
        <taxon>Nibea</taxon>
    </lineage>
</organism>
<reference evidence="1" key="1">
    <citation type="submission" date="2020-04" db="EMBL/GenBank/DDBJ databases">
        <title>A chromosome-scale assembly and high-density genetic map of the yellow drum (Nibea albiflora) genome.</title>
        <authorList>
            <person name="Xu D."/>
            <person name="Zhang W."/>
            <person name="Chen R."/>
            <person name="Tan P."/>
            <person name="Wang L."/>
            <person name="Song H."/>
            <person name="Tian L."/>
            <person name="Zhu Q."/>
            <person name="Wang B."/>
        </authorList>
    </citation>
    <scope>NUCLEOTIDE SEQUENCE</scope>
    <source>
        <strain evidence="1">ZJHYS-2018</strain>
    </source>
</reference>
<sequence length="64" mass="7360">EHSFPLQNSLNCFSAAFTVISFFNAVKHSDISTVRPRQDKVKMRMISSRVGDLQYYGTVDIDYK</sequence>
<feature type="non-terminal residue" evidence="1">
    <location>
        <position position="1"/>
    </location>
</feature>
<gene>
    <name evidence="1" type="ORF">GBF38_008335</name>
</gene>
<comment type="caution">
    <text evidence="1">The sequence shown here is derived from an EMBL/GenBank/DDBJ whole genome shotgun (WGS) entry which is preliminary data.</text>
</comment>
<dbReference type="EMBL" id="CM024790">
    <property type="protein sequence ID" value="KAG8007200.1"/>
    <property type="molecule type" value="Genomic_DNA"/>
</dbReference>
<evidence type="ECO:0000313" key="1">
    <source>
        <dbReference type="EMBL" id="KAG8007200.1"/>
    </source>
</evidence>
<protein>
    <submittedName>
        <fullName evidence="1">Uncharacterized protein</fullName>
    </submittedName>
</protein>